<organism evidence="2 3">
    <name type="scientific">Uliginosibacterium silvisoli</name>
    <dbReference type="NCBI Taxonomy" id="3114758"/>
    <lineage>
        <taxon>Bacteria</taxon>
        <taxon>Pseudomonadati</taxon>
        <taxon>Pseudomonadota</taxon>
        <taxon>Betaproteobacteria</taxon>
        <taxon>Rhodocyclales</taxon>
        <taxon>Zoogloeaceae</taxon>
        <taxon>Uliginosibacterium</taxon>
    </lineage>
</organism>
<comment type="caution">
    <text evidence="2">The sequence shown here is derived from an EMBL/GenBank/DDBJ whole genome shotgun (WGS) entry which is preliminary data.</text>
</comment>
<feature type="chain" id="PRO_5047456128" evidence="1">
    <location>
        <begin position="22"/>
        <end position="377"/>
    </location>
</feature>
<dbReference type="RefSeq" id="WP_327597195.1">
    <property type="nucleotide sequence ID" value="NZ_JAYXHS010000001.1"/>
</dbReference>
<dbReference type="PROSITE" id="PS51257">
    <property type="entry name" value="PROKAR_LIPOPROTEIN"/>
    <property type="match status" value="1"/>
</dbReference>
<dbReference type="EMBL" id="JAYXHS010000001">
    <property type="protein sequence ID" value="MEC5384213.1"/>
    <property type="molecule type" value="Genomic_DNA"/>
</dbReference>
<name>A0ABU6JXB4_9RHOO</name>
<dbReference type="Proteomes" id="UP001331561">
    <property type="component" value="Unassembled WGS sequence"/>
</dbReference>
<evidence type="ECO:0000313" key="3">
    <source>
        <dbReference type="Proteomes" id="UP001331561"/>
    </source>
</evidence>
<evidence type="ECO:0000256" key="1">
    <source>
        <dbReference type="SAM" id="SignalP"/>
    </source>
</evidence>
<evidence type="ECO:0000313" key="2">
    <source>
        <dbReference type="EMBL" id="MEC5384213.1"/>
    </source>
</evidence>
<keyword evidence="3" id="KW-1185">Reference proteome</keyword>
<gene>
    <name evidence="2" type="ORF">VVD49_00690</name>
</gene>
<keyword evidence="1" id="KW-0732">Signal</keyword>
<sequence>MQGRIKHLLWVGLACMLVACGGGGGGGSSSTPAPNGTFDLSTTSLSFTAATPISTVASQTITLSNLGPDAAAIRVSSTSGGAIASWLSVTISGSTGTVTANPSSLSVGTYNTVVRVASFSSSGAQLFSRDVNVQLVVTSNLWSIYDASALPNATGALTQANGSLTQFDLNTGGNSAYSSVAAGILSLDTTAAAGDQHFFVTPFAATNTAATYPKKLTILARLKGDAASDRFLDINSSFGDTGATAYKAQITFGSSFTGSSLTNTKLSLNNVNGGGAVYSSNFDATNYHVFHIAITMNTPSSGTVLVYLDGNATPILNQTVSSFPAAAVGENNLRLGDTDSTYTRKGSLDWLVWTNSDAYTPAQLSGKLPAGFTSTGY</sequence>
<reference evidence="2 3" key="1">
    <citation type="submission" date="2024-01" db="EMBL/GenBank/DDBJ databases">
        <title>Uliginosibacterium soil sp. nov.</title>
        <authorList>
            <person name="Lv Y."/>
        </authorList>
    </citation>
    <scope>NUCLEOTIDE SEQUENCE [LARGE SCALE GENOMIC DNA]</scope>
    <source>
        <strain evidence="2 3">H3</strain>
    </source>
</reference>
<feature type="signal peptide" evidence="1">
    <location>
        <begin position="1"/>
        <end position="21"/>
    </location>
</feature>
<accession>A0ABU6JXB4</accession>
<protein>
    <submittedName>
        <fullName evidence="2">Uncharacterized protein</fullName>
    </submittedName>
</protein>
<proteinExistence type="predicted"/>